<keyword evidence="3 10" id="KW-0808">Transferase</keyword>
<evidence type="ECO:0000256" key="2">
    <source>
        <dbReference type="ARBA" id="ARBA00005165"/>
    </source>
</evidence>
<feature type="binding site" evidence="10">
    <location>
        <position position="90"/>
    </location>
    <ligand>
        <name>Mg(2+)</name>
        <dbReference type="ChEBI" id="CHEBI:18420"/>
    </ligand>
</feature>
<dbReference type="EC" id="2.5.1.3" evidence="10"/>
<keyword evidence="15" id="KW-1185">Reference proteome</keyword>
<comment type="catalytic activity">
    <reaction evidence="8 10 11">
        <text>2-(2-carboxy-4-methylthiazol-5-yl)ethyl phosphate + 4-amino-2-methyl-5-(diphosphooxymethyl)pyrimidine + 2 H(+) = thiamine phosphate + CO2 + diphosphate</text>
        <dbReference type="Rhea" id="RHEA:47848"/>
        <dbReference type="ChEBI" id="CHEBI:15378"/>
        <dbReference type="ChEBI" id="CHEBI:16526"/>
        <dbReference type="ChEBI" id="CHEBI:33019"/>
        <dbReference type="ChEBI" id="CHEBI:37575"/>
        <dbReference type="ChEBI" id="CHEBI:57841"/>
        <dbReference type="ChEBI" id="CHEBI:62890"/>
        <dbReference type="EC" id="2.5.1.3"/>
    </reaction>
</comment>
<dbReference type="InterPro" id="IPR013785">
    <property type="entry name" value="Aldolase_TIM"/>
</dbReference>
<dbReference type="CDD" id="cd00564">
    <property type="entry name" value="TMP_TenI"/>
    <property type="match status" value="1"/>
</dbReference>
<dbReference type="RefSeq" id="WP_108823836.1">
    <property type="nucleotide sequence ID" value="NZ_CP023004.1"/>
</dbReference>
<dbReference type="InterPro" id="IPR036206">
    <property type="entry name" value="ThiamineP_synth_sf"/>
</dbReference>
<evidence type="ECO:0000259" key="13">
    <source>
        <dbReference type="Pfam" id="PF02581"/>
    </source>
</evidence>
<dbReference type="GO" id="GO:0004789">
    <property type="term" value="F:thiamine-phosphate diphosphorylase activity"/>
    <property type="evidence" value="ECO:0007669"/>
    <property type="project" value="UniProtKB-UniRule"/>
</dbReference>
<dbReference type="GO" id="GO:0009229">
    <property type="term" value="P:thiamine diphosphate biosynthetic process"/>
    <property type="evidence" value="ECO:0007669"/>
    <property type="project" value="UniProtKB-UniRule"/>
</dbReference>
<comment type="cofactor">
    <cofactor evidence="10">
        <name>Mg(2+)</name>
        <dbReference type="ChEBI" id="CHEBI:18420"/>
    </cofactor>
    <text evidence="10">Binds 1 Mg(2+) ion per subunit.</text>
</comment>
<evidence type="ECO:0000256" key="5">
    <source>
        <dbReference type="ARBA" id="ARBA00022842"/>
    </source>
</evidence>
<comment type="similarity">
    <text evidence="10 11">Belongs to the thiamine-phosphate synthase family.</text>
</comment>
<evidence type="ECO:0000256" key="7">
    <source>
        <dbReference type="ARBA" id="ARBA00047334"/>
    </source>
</evidence>
<sequence length="209" mass="21859">MKQPDYTLYMVTDMPSVYKKGFLESIEAAVAGGVSIVQYRTDGGTKRELYENGMAVRDLLKRLGVPLIINDHVDLALALDADGVHIGQGDLPAPVVRRLIGKDKLLGLSTSNREQVLAVDKTVVDYIGIGPVFPTQSKRNAPPAIGAADLAALVALAPVPNVAIGGITVETAPAIYATGVTGIAIVSALSYANDIQAAAKALREGGIKK</sequence>
<dbReference type="InterPro" id="IPR034291">
    <property type="entry name" value="TMP_synthase"/>
</dbReference>
<feature type="binding site" evidence="10">
    <location>
        <begin position="186"/>
        <end position="187"/>
    </location>
    <ligand>
        <name>2-[(2R,5Z)-2-carboxy-4-methylthiazol-5(2H)-ylidene]ethyl phosphate</name>
        <dbReference type="ChEBI" id="CHEBI:62899"/>
    </ligand>
</feature>
<protein>
    <recommendedName>
        <fullName evidence="10">Thiamine-phosphate synthase</fullName>
        <shortName evidence="10">TP synthase</shortName>
        <shortName evidence="10">TPS</shortName>
        <ecNumber evidence="10">2.5.1.3</ecNumber>
    </recommendedName>
    <alternativeName>
        <fullName evidence="10">Thiamine-phosphate pyrophosphorylase</fullName>
        <shortName evidence="10">TMP pyrophosphorylase</shortName>
        <shortName evidence="10">TMP-PPase</shortName>
    </alternativeName>
</protein>
<dbReference type="PANTHER" id="PTHR20857">
    <property type="entry name" value="THIAMINE-PHOSPHATE PYROPHOSPHORYLASE"/>
    <property type="match status" value="1"/>
</dbReference>
<dbReference type="HAMAP" id="MF_00097">
    <property type="entry name" value="TMP_synthase"/>
    <property type="match status" value="1"/>
</dbReference>
<dbReference type="Proteomes" id="UP000244896">
    <property type="component" value="Chromosome"/>
</dbReference>
<evidence type="ECO:0000256" key="3">
    <source>
        <dbReference type="ARBA" id="ARBA00022679"/>
    </source>
</evidence>
<keyword evidence="6 10" id="KW-0784">Thiamine biosynthesis</keyword>
<feature type="binding site" evidence="10">
    <location>
        <position position="70"/>
    </location>
    <ligand>
        <name>4-amino-2-methyl-5-(diphosphooxymethyl)pyrimidine</name>
        <dbReference type="ChEBI" id="CHEBI:57841"/>
    </ligand>
</feature>
<comment type="catalytic activity">
    <reaction evidence="9 10 11">
        <text>2-[(2R,5Z)-2-carboxy-4-methylthiazol-5(2H)-ylidene]ethyl phosphate + 4-amino-2-methyl-5-(diphosphooxymethyl)pyrimidine + 2 H(+) = thiamine phosphate + CO2 + diphosphate</text>
        <dbReference type="Rhea" id="RHEA:47844"/>
        <dbReference type="ChEBI" id="CHEBI:15378"/>
        <dbReference type="ChEBI" id="CHEBI:16526"/>
        <dbReference type="ChEBI" id="CHEBI:33019"/>
        <dbReference type="ChEBI" id="CHEBI:37575"/>
        <dbReference type="ChEBI" id="CHEBI:57841"/>
        <dbReference type="ChEBI" id="CHEBI:62899"/>
        <dbReference type="EC" id="2.5.1.3"/>
    </reaction>
</comment>
<dbReference type="GO" id="GO:0005737">
    <property type="term" value="C:cytoplasm"/>
    <property type="evidence" value="ECO:0007669"/>
    <property type="project" value="TreeGrafter"/>
</dbReference>
<feature type="binding site" evidence="10">
    <location>
        <position position="71"/>
    </location>
    <ligand>
        <name>Mg(2+)</name>
        <dbReference type="ChEBI" id="CHEBI:18420"/>
    </ligand>
</feature>
<dbReference type="UniPathway" id="UPA00060">
    <property type="reaction ID" value="UER00141"/>
</dbReference>
<feature type="domain" description="Thiamine phosphate synthase/TenI" evidence="13">
    <location>
        <begin position="8"/>
        <end position="189"/>
    </location>
</feature>
<evidence type="ECO:0000256" key="12">
    <source>
        <dbReference type="RuleBase" id="RU004253"/>
    </source>
</evidence>
<evidence type="ECO:0000256" key="9">
    <source>
        <dbReference type="ARBA" id="ARBA00047883"/>
    </source>
</evidence>
<dbReference type="GO" id="GO:0000287">
    <property type="term" value="F:magnesium ion binding"/>
    <property type="evidence" value="ECO:0007669"/>
    <property type="project" value="UniProtKB-UniRule"/>
</dbReference>
<evidence type="ECO:0000256" key="4">
    <source>
        <dbReference type="ARBA" id="ARBA00022723"/>
    </source>
</evidence>
<dbReference type="NCBIfam" id="TIGR00693">
    <property type="entry name" value="thiE"/>
    <property type="match status" value="1"/>
</dbReference>
<evidence type="ECO:0000256" key="11">
    <source>
        <dbReference type="RuleBase" id="RU003826"/>
    </source>
</evidence>
<accession>A0A2U8DZJ1</accession>
<comment type="function">
    <text evidence="1 10">Condenses 4-methyl-5-(beta-hydroxyethyl)thiazole monophosphate (THZ-P) and 2-methyl-4-amino-5-hydroxymethyl pyrimidine pyrophosphate (HMP-PP) to form thiamine monophosphate (TMP).</text>
</comment>
<feature type="binding site" evidence="10">
    <location>
        <position position="166"/>
    </location>
    <ligand>
        <name>2-[(2R,5Z)-2-carboxy-4-methylthiazol-5(2H)-ylidene]ethyl phosphate</name>
        <dbReference type="ChEBI" id="CHEBI:62899"/>
    </ligand>
</feature>
<feature type="binding site" evidence="10">
    <location>
        <position position="138"/>
    </location>
    <ligand>
        <name>4-amino-2-methyl-5-(diphosphooxymethyl)pyrimidine</name>
        <dbReference type="ChEBI" id="CHEBI:57841"/>
    </ligand>
</feature>
<comment type="caution">
    <text evidence="10">Lacks conserved residue(s) required for the propagation of feature annotation.</text>
</comment>
<dbReference type="OrthoDB" id="9812206at2"/>
<comment type="pathway">
    <text evidence="2 10 12">Cofactor biosynthesis; thiamine diphosphate biosynthesis; thiamine phosphate from 4-amino-2-methyl-5-diphosphomethylpyrimidine and 4-methyl-5-(2-phosphoethyl)-thiazole: step 1/1.</text>
</comment>
<organism evidence="14 15">
    <name type="scientific">Ereboglobus luteus</name>
    <dbReference type="NCBI Taxonomy" id="1796921"/>
    <lineage>
        <taxon>Bacteria</taxon>
        <taxon>Pseudomonadati</taxon>
        <taxon>Verrucomicrobiota</taxon>
        <taxon>Opitutia</taxon>
        <taxon>Opitutales</taxon>
        <taxon>Opitutaceae</taxon>
        <taxon>Ereboglobus</taxon>
    </lineage>
</organism>
<feature type="binding site" evidence="10">
    <location>
        <begin position="135"/>
        <end position="137"/>
    </location>
    <ligand>
        <name>2-[(2R,5Z)-2-carboxy-4-methylthiazol-5(2H)-ylidene]ethyl phosphate</name>
        <dbReference type="ChEBI" id="CHEBI:62899"/>
    </ligand>
</feature>
<comment type="catalytic activity">
    <reaction evidence="7 10 11">
        <text>4-methyl-5-(2-phosphooxyethyl)-thiazole + 4-amino-2-methyl-5-(diphosphooxymethyl)pyrimidine + H(+) = thiamine phosphate + diphosphate</text>
        <dbReference type="Rhea" id="RHEA:22328"/>
        <dbReference type="ChEBI" id="CHEBI:15378"/>
        <dbReference type="ChEBI" id="CHEBI:33019"/>
        <dbReference type="ChEBI" id="CHEBI:37575"/>
        <dbReference type="ChEBI" id="CHEBI:57841"/>
        <dbReference type="ChEBI" id="CHEBI:58296"/>
        <dbReference type="EC" id="2.5.1.3"/>
    </reaction>
</comment>
<name>A0A2U8DZJ1_9BACT</name>
<dbReference type="AlphaFoldDB" id="A0A2U8DZJ1"/>
<evidence type="ECO:0000256" key="10">
    <source>
        <dbReference type="HAMAP-Rule" id="MF_00097"/>
    </source>
</evidence>
<reference evidence="14 15" key="1">
    <citation type="journal article" date="2018" name="Syst. Appl. Microbiol.">
        <title>Ereboglobus luteus gen. nov. sp. nov. from cockroach guts, and new insights into the oxygen relationship of the genera Opitutus and Didymococcus (Verrucomicrobia: Opitutaceae).</title>
        <authorList>
            <person name="Tegtmeier D."/>
            <person name="Belitz A."/>
            <person name="Radek R."/>
            <person name="Heimerl T."/>
            <person name="Brune A."/>
        </authorList>
    </citation>
    <scope>NUCLEOTIDE SEQUENCE [LARGE SCALE GENOMIC DNA]</scope>
    <source>
        <strain evidence="14 15">Ho45</strain>
    </source>
</reference>
<evidence type="ECO:0000313" key="14">
    <source>
        <dbReference type="EMBL" id="AWI08028.1"/>
    </source>
</evidence>
<dbReference type="InterPro" id="IPR022998">
    <property type="entry name" value="ThiamineP_synth_TenI"/>
</dbReference>
<dbReference type="PANTHER" id="PTHR20857:SF15">
    <property type="entry name" value="THIAMINE-PHOSPHATE SYNTHASE"/>
    <property type="match status" value="1"/>
</dbReference>
<dbReference type="KEGG" id="elut:CKA38_00995"/>
<dbReference type="FunFam" id="3.20.20.70:FF:000096">
    <property type="entry name" value="Thiamine-phosphate synthase"/>
    <property type="match status" value="1"/>
</dbReference>
<dbReference type="EMBL" id="CP023004">
    <property type="protein sequence ID" value="AWI08028.1"/>
    <property type="molecule type" value="Genomic_DNA"/>
</dbReference>
<feature type="binding site" evidence="10">
    <location>
        <position position="109"/>
    </location>
    <ligand>
        <name>4-amino-2-methyl-5-(diphosphooxymethyl)pyrimidine</name>
        <dbReference type="ChEBI" id="CHEBI:57841"/>
    </ligand>
</feature>
<gene>
    <name evidence="10 14" type="primary">thiE</name>
    <name evidence="14" type="ORF">CKA38_00995</name>
</gene>
<dbReference type="SUPFAM" id="SSF51391">
    <property type="entry name" value="Thiamin phosphate synthase"/>
    <property type="match status" value="1"/>
</dbReference>
<dbReference type="GO" id="GO:0009228">
    <property type="term" value="P:thiamine biosynthetic process"/>
    <property type="evidence" value="ECO:0007669"/>
    <property type="project" value="UniProtKB-KW"/>
</dbReference>
<dbReference type="Gene3D" id="3.20.20.70">
    <property type="entry name" value="Aldolase class I"/>
    <property type="match status" value="1"/>
</dbReference>
<keyword evidence="5 10" id="KW-0460">Magnesium</keyword>
<proteinExistence type="inferred from homology"/>
<evidence type="ECO:0000256" key="8">
    <source>
        <dbReference type="ARBA" id="ARBA00047851"/>
    </source>
</evidence>
<evidence type="ECO:0000256" key="1">
    <source>
        <dbReference type="ARBA" id="ARBA00003814"/>
    </source>
</evidence>
<evidence type="ECO:0000313" key="15">
    <source>
        <dbReference type="Proteomes" id="UP000244896"/>
    </source>
</evidence>
<dbReference type="Pfam" id="PF02581">
    <property type="entry name" value="TMP-TENI"/>
    <property type="match status" value="1"/>
</dbReference>
<evidence type="ECO:0000256" key="6">
    <source>
        <dbReference type="ARBA" id="ARBA00022977"/>
    </source>
</evidence>
<keyword evidence="4 10" id="KW-0479">Metal-binding</keyword>